<evidence type="ECO:0000256" key="1">
    <source>
        <dbReference type="ARBA" id="ARBA00005986"/>
    </source>
</evidence>
<reference evidence="3" key="1">
    <citation type="submission" date="2023-07" db="EMBL/GenBank/DDBJ databases">
        <title>Black Yeasts Isolated from many extreme environments.</title>
        <authorList>
            <person name="Coleine C."/>
            <person name="Stajich J.E."/>
            <person name="Selbmann L."/>
        </authorList>
    </citation>
    <scope>NUCLEOTIDE SEQUENCE</scope>
    <source>
        <strain evidence="3">CCFEE 5485</strain>
    </source>
</reference>
<dbReference type="AlphaFoldDB" id="A0AAE0TPH4"/>
<name>A0AAE0TPH4_9PEZI</name>
<organism evidence="3 4">
    <name type="scientific">Recurvomyces mirabilis</name>
    <dbReference type="NCBI Taxonomy" id="574656"/>
    <lineage>
        <taxon>Eukaryota</taxon>
        <taxon>Fungi</taxon>
        <taxon>Dikarya</taxon>
        <taxon>Ascomycota</taxon>
        <taxon>Pezizomycotina</taxon>
        <taxon>Dothideomycetes</taxon>
        <taxon>Dothideomycetidae</taxon>
        <taxon>Mycosphaerellales</taxon>
        <taxon>Teratosphaeriaceae</taxon>
        <taxon>Recurvomyces</taxon>
    </lineage>
</organism>
<evidence type="ECO:0000313" key="3">
    <source>
        <dbReference type="EMBL" id="KAK3671084.1"/>
    </source>
</evidence>
<dbReference type="Pfam" id="PF07110">
    <property type="entry name" value="EthD"/>
    <property type="match status" value="1"/>
</dbReference>
<keyword evidence="4" id="KW-1185">Reference proteome</keyword>
<dbReference type="InterPro" id="IPR011008">
    <property type="entry name" value="Dimeric_a/b-barrel"/>
</dbReference>
<dbReference type="EMBL" id="JAUTXT010000047">
    <property type="protein sequence ID" value="KAK3671084.1"/>
    <property type="molecule type" value="Genomic_DNA"/>
</dbReference>
<dbReference type="SUPFAM" id="SSF54909">
    <property type="entry name" value="Dimeric alpha+beta barrel"/>
    <property type="match status" value="1"/>
</dbReference>
<dbReference type="GO" id="GO:0016491">
    <property type="term" value="F:oxidoreductase activity"/>
    <property type="evidence" value="ECO:0007669"/>
    <property type="project" value="InterPro"/>
</dbReference>
<accession>A0AAE0TPH4</accession>
<gene>
    <name evidence="3" type="ORF">LTR78_009045</name>
</gene>
<protein>
    <recommendedName>
        <fullName evidence="2">EthD domain-containing protein</fullName>
    </recommendedName>
</protein>
<dbReference type="InterPro" id="IPR009799">
    <property type="entry name" value="EthD_dom"/>
</dbReference>
<proteinExistence type="inferred from homology"/>
<evidence type="ECO:0000313" key="4">
    <source>
        <dbReference type="Proteomes" id="UP001274830"/>
    </source>
</evidence>
<sequence>MTIRITIFIKKLPTVSIEHFHKYWSEEHPKIFLSVPIVQKNLTHYQQFHTDPNISAELRKMGLPIAEYDGGAEFFANSVEDAMAVFQDPEYHRVVVPDEMTFLDRDAASMMIGTTEVKWEDGKPAEGIKVDLVQ</sequence>
<dbReference type="Gene3D" id="3.30.70.100">
    <property type="match status" value="1"/>
</dbReference>
<feature type="domain" description="EthD" evidence="2">
    <location>
        <begin position="13"/>
        <end position="105"/>
    </location>
</feature>
<dbReference type="Proteomes" id="UP001274830">
    <property type="component" value="Unassembled WGS sequence"/>
</dbReference>
<comment type="caution">
    <text evidence="3">The sequence shown here is derived from an EMBL/GenBank/DDBJ whole genome shotgun (WGS) entry which is preliminary data.</text>
</comment>
<comment type="similarity">
    <text evidence="1">Belongs to the tpcK family.</text>
</comment>
<evidence type="ECO:0000259" key="2">
    <source>
        <dbReference type="Pfam" id="PF07110"/>
    </source>
</evidence>